<evidence type="ECO:0000313" key="2">
    <source>
        <dbReference type="Proteomes" id="UP000790709"/>
    </source>
</evidence>
<name>A0ACB8BWS3_9AGAM</name>
<keyword evidence="2" id="KW-1185">Reference proteome</keyword>
<gene>
    <name evidence="1" type="ORF">BV22DRAFT_1080215</name>
</gene>
<protein>
    <submittedName>
        <fullName evidence="1">GroES-like protein</fullName>
    </submittedName>
</protein>
<reference evidence="1" key="1">
    <citation type="journal article" date="2021" name="New Phytol.">
        <title>Evolutionary innovations through gain and loss of genes in the ectomycorrhizal Boletales.</title>
        <authorList>
            <person name="Wu G."/>
            <person name="Miyauchi S."/>
            <person name="Morin E."/>
            <person name="Kuo A."/>
            <person name="Drula E."/>
            <person name="Varga T."/>
            <person name="Kohler A."/>
            <person name="Feng B."/>
            <person name="Cao Y."/>
            <person name="Lipzen A."/>
            <person name="Daum C."/>
            <person name="Hundley H."/>
            <person name="Pangilinan J."/>
            <person name="Johnson J."/>
            <person name="Barry K."/>
            <person name="LaButti K."/>
            <person name="Ng V."/>
            <person name="Ahrendt S."/>
            <person name="Min B."/>
            <person name="Choi I.G."/>
            <person name="Park H."/>
            <person name="Plett J.M."/>
            <person name="Magnuson J."/>
            <person name="Spatafora J.W."/>
            <person name="Nagy L.G."/>
            <person name="Henrissat B."/>
            <person name="Grigoriev I.V."/>
            <person name="Yang Z.L."/>
            <person name="Xu J."/>
            <person name="Martin F.M."/>
        </authorList>
    </citation>
    <scope>NUCLEOTIDE SEQUENCE</scope>
    <source>
        <strain evidence="1">KUC20120723A-06</strain>
    </source>
</reference>
<organism evidence="1 2">
    <name type="scientific">Leucogyrophana mollusca</name>
    <dbReference type="NCBI Taxonomy" id="85980"/>
    <lineage>
        <taxon>Eukaryota</taxon>
        <taxon>Fungi</taxon>
        <taxon>Dikarya</taxon>
        <taxon>Basidiomycota</taxon>
        <taxon>Agaricomycotina</taxon>
        <taxon>Agaricomycetes</taxon>
        <taxon>Agaricomycetidae</taxon>
        <taxon>Boletales</taxon>
        <taxon>Boletales incertae sedis</taxon>
        <taxon>Leucogyrophana</taxon>
    </lineage>
</organism>
<evidence type="ECO:0000313" key="1">
    <source>
        <dbReference type="EMBL" id="KAH7929907.1"/>
    </source>
</evidence>
<sequence length="343" mass="37246">MTTQIALWLDNGKFTIGPKDIEHPGPGEVLIRNVAAGLNPIDWKIRDHGFFMVKEYPAVIGEEGAGVVEEIGVGVTNLIKGDKVFYQSFMTNRCTTFQQFSIIPADLAGKVPDVITLEQAASISIGIAPAALAFYGQRPQGFEYLPPWEDGGKDKYSRQPIIIMGGASSLGQYAIQLARLSGFSPIIATASPHNTDLLTSLGATHIIDRKLPIATFQEEVRKITSTPVELAFDTVSYPETQQALYDVLAPEGKMVVSTPPVVATKADDKKTILFVNGTFFLPENKKFGSRFMSALTRMIAEGEIKTPAIEVIPNGLNGVALGLERLKNNAVSGKKLVVRPWET</sequence>
<accession>A0ACB8BWS3</accession>
<dbReference type="EMBL" id="MU266337">
    <property type="protein sequence ID" value="KAH7929907.1"/>
    <property type="molecule type" value="Genomic_DNA"/>
</dbReference>
<dbReference type="Proteomes" id="UP000790709">
    <property type="component" value="Unassembled WGS sequence"/>
</dbReference>
<comment type="caution">
    <text evidence="1">The sequence shown here is derived from an EMBL/GenBank/DDBJ whole genome shotgun (WGS) entry which is preliminary data.</text>
</comment>
<proteinExistence type="predicted"/>